<dbReference type="PANTHER" id="PTHR34023:SF5">
    <property type="entry name" value="RNASE H TYPE-1 DOMAIN-CONTAINING PROTEIN"/>
    <property type="match status" value="1"/>
</dbReference>
<feature type="domain" description="RNase H type-1" evidence="1">
    <location>
        <begin position="53"/>
        <end position="97"/>
    </location>
</feature>
<dbReference type="PANTHER" id="PTHR34023">
    <property type="entry name" value="RNASE H DOMAIN-CONTAINING PROTEIN"/>
    <property type="match status" value="1"/>
</dbReference>
<dbReference type="GO" id="GO:0003676">
    <property type="term" value="F:nucleic acid binding"/>
    <property type="evidence" value="ECO:0007669"/>
    <property type="project" value="InterPro"/>
</dbReference>
<dbReference type="Proteomes" id="UP001386955">
    <property type="component" value="Unassembled WGS sequence"/>
</dbReference>
<dbReference type="InterPro" id="IPR002156">
    <property type="entry name" value="RNaseH_domain"/>
</dbReference>
<evidence type="ECO:0000313" key="2">
    <source>
        <dbReference type="EMBL" id="KAK7406094.1"/>
    </source>
</evidence>
<dbReference type="AlphaFoldDB" id="A0AAN9SWP0"/>
<dbReference type="GO" id="GO:0004523">
    <property type="term" value="F:RNA-DNA hybrid ribonuclease activity"/>
    <property type="evidence" value="ECO:0007669"/>
    <property type="project" value="InterPro"/>
</dbReference>
<keyword evidence="3" id="KW-1185">Reference proteome</keyword>
<dbReference type="EMBL" id="JAYMYS010000002">
    <property type="protein sequence ID" value="KAK7406094.1"/>
    <property type="molecule type" value="Genomic_DNA"/>
</dbReference>
<proteinExistence type="predicted"/>
<evidence type="ECO:0000259" key="1">
    <source>
        <dbReference type="Pfam" id="PF13456"/>
    </source>
</evidence>
<evidence type="ECO:0000313" key="3">
    <source>
        <dbReference type="Proteomes" id="UP001386955"/>
    </source>
</evidence>
<gene>
    <name evidence="2" type="ORF">VNO78_07711</name>
</gene>
<organism evidence="2 3">
    <name type="scientific">Psophocarpus tetragonolobus</name>
    <name type="common">Winged bean</name>
    <name type="synonym">Dolichos tetragonolobus</name>
    <dbReference type="NCBI Taxonomy" id="3891"/>
    <lineage>
        <taxon>Eukaryota</taxon>
        <taxon>Viridiplantae</taxon>
        <taxon>Streptophyta</taxon>
        <taxon>Embryophyta</taxon>
        <taxon>Tracheophyta</taxon>
        <taxon>Spermatophyta</taxon>
        <taxon>Magnoliopsida</taxon>
        <taxon>eudicotyledons</taxon>
        <taxon>Gunneridae</taxon>
        <taxon>Pentapetalae</taxon>
        <taxon>rosids</taxon>
        <taxon>fabids</taxon>
        <taxon>Fabales</taxon>
        <taxon>Fabaceae</taxon>
        <taxon>Papilionoideae</taxon>
        <taxon>50 kb inversion clade</taxon>
        <taxon>NPAAA clade</taxon>
        <taxon>indigoferoid/millettioid clade</taxon>
        <taxon>Phaseoleae</taxon>
        <taxon>Psophocarpus</taxon>
    </lineage>
</organism>
<name>A0AAN9SWP0_PSOTE</name>
<dbReference type="Pfam" id="PF13456">
    <property type="entry name" value="RVT_3"/>
    <property type="match status" value="1"/>
</dbReference>
<reference evidence="2 3" key="1">
    <citation type="submission" date="2024-01" db="EMBL/GenBank/DDBJ databases">
        <title>The genomes of 5 underutilized Papilionoideae crops provide insights into root nodulation and disease resistanc.</title>
        <authorList>
            <person name="Jiang F."/>
        </authorList>
    </citation>
    <scope>NUCLEOTIDE SEQUENCE [LARGE SCALE GENOMIC DNA]</scope>
    <source>
        <strain evidence="2">DUOXIRENSHENG_FW03</strain>
        <tissue evidence="2">Leaves</tissue>
    </source>
</reference>
<accession>A0AAN9SWP0</accession>
<protein>
    <recommendedName>
        <fullName evidence="1">RNase H type-1 domain-containing protein</fullName>
    </recommendedName>
</protein>
<comment type="caution">
    <text evidence="2">The sequence shown here is derived from an EMBL/GenBank/DDBJ whole genome shotgun (WGS) entry which is preliminary data.</text>
</comment>
<sequence length="127" mass="14457">MFRLIGLSASWVSIPRWLQSFLLFLWSPDSFFLKILVLIRSFVSRQTQKWPFKWSLREHPHAAIVSAIRAMLCHDREVIFQHTLREGNACVDWLAKAGVKSQMSFSSLNACPASLVADAVGTLVVRL</sequence>